<evidence type="ECO:0000313" key="3">
    <source>
        <dbReference type="Proteomes" id="UP001165205"/>
    </source>
</evidence>
<comment type="caution">
    <text evidence="2">The sequence shown here is derived from an EMBL/GenBank/DDBJ whole genome shotgun (WGS) entry which is preliminary data.</text>
</comment>
<name>A0AAN5BS83_ASPOZ</name>
<evidence type="ECO:0000313" key="2">
    <source>
        <dbReference type="EMBL" id="GMG22588.1"/>
    </source>
</evidence>
<accession>A0AAN5BS83</accession>
<feature type="region of interest" description="Disordered" evidence="1">
    <location>
        <begin position="1"/>
        <end position="76"/>
    </location>
</feature>
<feature type="compositionally biased region" description="Polar residues" evidence="1">
    <location>
        <begin position="62"/>
        <end position="76"/>
    </location>
</feature>
<protein>
    <submittedName>
        <fullName evidence="2">Unnamed protein product</fullName>
    </submittedName>
</protein>
<sequence>MPQNKQPEPATQITDATTNASAQASNAHENTAPTPETKETDHVETPATKNDPWAAARGAPSQDWQPQSWTPKPSQR</sequence>
<gene>
    <name evidence="2" type="ORF">Aory04_000020400</name>
</gene>
<evidence type="ECO:0000256" key="1">
    <source>
        <dbReference type="SAM" id="MobiDB-lite"/>
    </source>
</evidence>
<dbReference type="AlphaFoldDB" id="A0AAN5BS83"/>
<dbReference type="EMBL" id="BSYA01000001">
    <property type="protein sequence ID" value="GMG22588.1"/>
    <property type="molecule type" value="Genomic_DNA"/>
</dbReference>
<dbReference type="Proteomes" id="UP001165205">
    <property type="component" value="Unassembled WGS sequence"/>
</dbReference>
<proteinExistence type="predicted"/>
<feature type="compositionally biased region" description="Low complexity" evidence="1">
    <location>
        <begin position="16"/>
        <end position="27"/>
    </location>
</feature>
<feature type="compositionally biased region" description="Polar residues" evidence="1">
    <location>
        <begin position="1"/>
        <end position="15"/>
    </location>
</feature>
<organism evidence="2 3">
    <name type="scientific">Aspergillus oryzae</name>
    <name type="common">Yellow koji mold</name>
    <dbReference type="NCBI Taxonomy" id="5062"/>
    <lineage>
        <taxon>Eukaryota</taxon>
        <taxon>Fungi</taxon>
        <taxon>Dikarya</taxon>
        <taxon>Ascomycota</taxon>
        <taxon>Pezizomycotina</taxon>
        <taxon>Eurotiomycetes</taxon>
        <taxon>Eurotiomycetidae</taxon>
        <taxon>Eurotiales</taxon>
        <taxon>Aspergillaceae</taxon>
        <taxon>Aspergillus</taxon>
        <taxon>Aspergillus subgen. Circumdati</taxon>
    </lineage>
</organism>
<reference evidence="2" key="1">
    <citation type="submission" date="2023-04" db="EMBL/GenBank/DDBJ databases">
        <title>Aspergillus oryzae NBRC 4228.</title>
        <authorList>
            <person name="Ichikawa N."/>
            <person name="Sato H."/>
            <person name="Tonouchi N."/>
        </authorList>
    </citation>
    <scope>NUCLEOTIDE SEQUENCE</scope>
    <source>
        <strain evidence="2">NBRC 4228</strain>
    </source>
</reference>